<dbReference type="InterPro" id="IPR002686">
    <property type="entry name" value="Transposase_17"/>
</dbReference>
<evidence type="ECO:0000313" key="4">
    <source>
        <dbReference type="Proteomes" id="UP000238701"/>
    </source>
</evidence>
<dbReference type="EMBL" id="OMOD01000140">
    <property type="protein sequence ID" value="SPF42469.1"/>
    <property type="molecule type" value="Genomic_DNA"/>
</dbReference>
<gene>
    <name evidence="3" type="ORF">SBA1_460066</name>
</gene>
<evidence type="ECO:0000313" key="3">
    <source>
        <dbReference type="EMBL" id="SPF42469.1"/>
    </source>
</evidence>
<dbReference type="SMART" id="SM01321">
    <property type="entry name" value="Y1_Tnp"/>
    <property type="match status" value="1"/>
</dbReference>
<dbReference type="Proteomes" id="UP000238701">
    <property type="component" value="Unassembled WGS sequence"/>
</dbReference>
<dbReference type="Pfam" id="PF01797">
    <property type="entry name" value="Y1_Tnp"/>
    <property type="match status" value="1"/>
</dbReference>
<dbReference type="Gene3D" id="3.30.70.1290">
    <property type="entry name" value="Transposase IS200-like"/>
    <property type="match status" value="1"/>
</dbReference>
<evidence type="ECO:0000259" key="2">
    <source>
        <dbReference type="SMART" id="SM01321"/>
    </source>
</evidence>
<feature type="compositionally biased region" description="Polar residues" evidence="1">
    <location>
        <begin position="168"/>
        <end position="182"/>
    </location>
</feature>
<dbReference type="PANTHER" id="PTHR36966">
    <property type="entry name" value="REP-ASSOCIATED TYROSINE TRANSPOSASE"/>
    <property type="match status" value="1"/>
</dbReference>
<reference evidence="4" key="1">
    <citation type="submission" date="2018-02" db="EMBL/GenBank/DDBJ databases">
        <authorList>
            <person name="Hausmann B."/>
        </authorList>
    </citation>
    <scope>NUCLEOTIDE SEQUENCE [LARGE SCALE GENOMIC DNA]</scope>
    <source>
        <strain evidence="4">Peat soil MAG SbA1</strain>
    </source>
</reference>
<accession>A0A2U3KSF0</accession>
<name>A0A2U3KSF0_9BACT</name>
<feature type="region of interest" description="Disordered" evidence="1">
    <location>
        <begin position="160"/>
        <end position="182"/>
    </location>
</feature>
<dbReference type="NCBIfam" id="NF047646">
    <property type="entry name" value="REP_Tyr_transpos"/>
    <property type="match status" value="1"/>
</dbReference>
<dbReference type="GO" id="GO:0006313">
    <property type="term" value="P:DNA transposition"/>
    <property type="evidence" value="ECO:0007669"/>
    <property type="project" value="InterPro"/>
</dbReference>
<dbReference type="InterPro" id="IPR052715">
    <property type="entry name" value="RAYT_transposase"/>
</dbReference>
<dbReference type="OrthoDB" id="129261at2"/>
<dbReference type="AlphaFoldDB" id="A0A2U3KSF0"/>
<feature type="domain" description="Transposase IS200-like" evidence="2">
    <location>
        <begin position="1"/>
        <end position="112"/>
    </location>
</feature>
<dbReference type="GO" id="GO:0043565">
    <property type="term" value="F:sequence-specific DNA binding"/>
    <property type="evidence" value="ECO:0007669"/>
    <property type="project" value="TreeGrafter"/>
</dbReference>
<dbReference type="SUPFAM" id="SSF143422">
    <property type="entry name" value="Transposase IS200-like"/>
    <property type="match status" value="1"/>
</dbReference>
<dbReference type="PANTHER" id="PTHR36966:SF1">
    <property type="entry name" value="REP-ASSOCIATED TYROSINE TRANSPOSASE"/>
    <property type="match status" value="1"/>
</dbReference>
<sequence>MGQTYMVTSSTWGRRSLFGREPWARLLIDTLYHYRGNAYFLHEFVIMPDHIHVILTPLTSLEKAVQFLKGGFSYRAKKELGSNMEVWQKGFSDHRIRDAEDYLRHISYVRENPVRKHLSERAEDFPYSSAFPGFELDSVPQGLKPGVSLALNGAAEAAPFQSKPAISAETTPPQNRSGKIAS</sequence>
<proteinExistence type="predicted"/>
<protein>
    <recommendedName>
        <fullName evidence="2">Transposase IS200-like domain-containing protein</fullName>
    </recommendedName>
</protein>
<organism evidence="3 4">
    <name type="scientific">Candidatus Sulfotelmatobacter kueseliae</name>
    <dbReference type="NCBI Taxonomy" id="2042962"/>
    <lineage>
        <taxon>Bacteria</taxon>
        <taxon>Pseudomonadati</taxon>
        <taxon>Acidobacteriota</taxon>
        <taxon>Terriglobia</taxon>
        <taxon>Terriglobales</taxon>
        <taxon>Candidatus Korobacteraceae</taxon>
        <taxon>Candidatus Sulfotelmatobacter</taxon>
    </lineage>
</organism>
<dbReference type="GO" id="GO:0004803">
    <property type="term" value="F:transposase activity"/>
    <property type="evidence" value="ECO:0007669"/>
    <property type="project" value="InterPro"/>
</dbReference>
<evidence type="ECO:0000256" key="1">
    <source>
        <dbReference type="SAM" id="MobiDB-lite"/>
    </source>
</evidence>
<dbReference type="InterPro" id="IPR036515">
    <property type="entry name" value="Transposase_17_sf"/>
</dbReference>